<feature type="region of interest" description="Disordered" evidence="4">
    <location>
        <begin position="26"/>
        <end position="63"/>
    </location>
</feature>
<feature type="coiled-coil region" evidence="3">
    <location>
        <begin position="154"/>
        <end position="205"/>
    </location>
</feature>
<dbReference type="Gene3D" id="2.40.30.170">
    <property type="match status" value="1"/>
</dbReference>
<feature type="chain" id="PRO_5004434281" evidence="5">
    <location>
        <begin position="26"/>
        <end position="408"/>
    </location>
</feature>
<comment type="similarity">
    <text evidence="1">Belongs to the membrane fusion protein (MFP) (TC 8.A.1) family.</text>
</comment>
<dbReference type="Gene3D" id="1.10.287.470">
    <property type="entry name" value="Helix hairpin bin"/>
    <property type="match status" value="1"/>
</dbReference>
<dbReference type="GO" id="GO:0015679">
    <property type="term" value="P:plasma membrane copper ion transport"/>
    <property type="evidence" value="ECO:0007669"/>
    <property type="project" value="TreeGrafter"/>
</dbReference>
<comment type="caution">
    <text evidence="8">The sequence shown here is derived from an EMBL/GenBank/DDBJ whole genome shotgun (WGS) entry which is preliminary data.</text>
</comment>
<dbReference type="PROSITE" id="PS51257">
    <property type="entry name" value="PROKAR_LIPOPROTEIN"/>
    <property type="match status" value="1"/>
</dbReference>
<dbReference type="InterPro" id="IPR006143">
    <property type="entry name" value="RND_pump_MFP"/>
</dbReference>
<dbReference type="GO" id="GO:0060003">
    <property type="term" value="P:copper ion export"/>
    <property type="evidence" value="ECO:0007669"/>
    <property type="project" value="TreeGrafter"/>
</dbReference>
<feature type="domain" description="Multidrug resistance protein MdtA-like barrel-sandwich hybrid" evidence="6">
    <location>
        <begin position="111"/>
        <end position="242"/>
    </location>
</feature>
<evidence type="ECO:0000259" key="6">
    <source>
        <dbReference type="Pfam" id="PF25917"/>
    </source>
</evidence>
<dbReference type="Pfam" id="PF25975">
    <property type="entry name" value="CzcB_C"/>
    <property type="match status" value="1"/>
</dbReference>
<dbReference type="SUPFAM" id="SSF111369">
    <property type="entry name" value="HlyD-like secretion proteins"/>
    <property type="match status" value="1"/>
</dbReference>
<keyword evidence="3" id="KW-0175">Coiled coil</keyword>
<name>R7GZW7_9BACT</name>
<sequence>MIRRISYYLLSAVFVAGMSACGGNAHDGHDHADHEHAAHDHDHEHSEAEGHDHEAELADKEAKGAHADEIILSAEKARAAGVKVEEVKPSTFHGVIHTSGKVMSASCDETTVVATISGRVQYKNHVSEGLKVASGTTLFSITSAGMQTAEGDPVQRARIDYERAERDYTRAKILIKDRIISEKDLAVAKAEYEAAKLTYNSMQRTRSAGGVVVTAPRSGYVKQCLVNGGDYVEAGQPLAIITQNKHLYLRAEIPERHFNELNKIRCAKFRTSYSKRLYDITEMGGRIKSYGRSAEVNNSYLPVIFEFNNTGDVVQGSYAEIYLITQDRPNVITLPLTALTEEQGIHFVYVQIDAEGYRKQEVTLGESDGERVEILTGVKQGDRVVTKGAVQVRLASAANAIPAHNHNH</sequence>
<evidence type="ECO:0000256" key="3">
    <source>
        <dbReference type="SAM" id="Coils"/>
    </source>
</evidence>
<evidence type="ECO:0000313" key="8">
    <source>
        <dbReference type="EMBL" id="CDE31502.1"/>
    </source>
</evidence>
<dbReference type="InterPro" id="IPR058625">
    <property type="entry name" value="MdtA-like_BSH"/>
</dbReference>
<dbReference type="RefSeq" id="WP_022430274.1">
    <property type="nucleotide sequence ID" value="NZ_FR899244.1"/>
</dbReference>
<dbReference type="PANTHER" id="PTHR30097:SF4">
    <property type="entry name" value="SLR6042 PROTEIN"/>
    <property type="match status" value="1"/>
</dbReference>
<dbReference type="Proteomes" id="UP000018072">
    <property type="component" value="Unassembled WGS sequence"/>
</dbReference>
<feature type="domain" description="CzcB-like C-terminal circularly permuted SH3-like" evidence="7">
    <location>
        <begin position="333"/>
        <end position="389"/>
    </location>
</feature>
<evidence type="ECO:0000256" key="5">
    <source>
        <dbReference type="SAM" id="SignalP"/>
    </source>
</evidence>
<dbReference type="Gene3D" id="2.40.420.20">
    <property type="match status" value="1"/>
</dbReference>
<dbReference type="InterPro" id="IPR058649">
    <property type="entry name" value="CzcB_C"/>
</dbReference>
<dbReference type="FunFam" id="2.40.420.20:FF:000006">
    <property type="entry name" value="RND family efflux transporter MFP subunit"/>
    <property type="match status" value="1"/>
</dbReference>
<dbReference type="InterPro" id="IPR051909">
    <property type="entry name" value="MFP_Cation_Efflux"/>
</dbReference>
<evidence type="ECO:0000256" key="1">
    <source>
        <dbReference type="ARBA" id="ARBA00009477"/>
    </source>
</evidence>
<keyword evidence="2" id="KW-0813">Transport</keyword>
<dbReference type="GO" id="GO:0016020">
    <property type="term" value="C:membrane"/>
    <property type="evidence" value="ECO:0007669"/>
    <property type="project" value="InterPro"/>
</dbReference>
<dbReference type="Pfam" id="PF25917">
    <property type="entry name" value="BSH_RND"/>
    <property type="match status" value="1"/>
</dbReference>
<dbReference type="EMBL" id="CBIT010000093">
    <property type="protein sequence ID" value="CDE31502.1"/>
    <property type="molecule type" value="Genomic_DNA"/>
</dbReference>
<evidence type="ECO:0000256" key="2">
    <source>
        <dbReference type="ARBA" id="ARBA00022448"/>
    </source>
</evidence>
<proteinExistence type="inferred from homology"/>
<dbReference type="NCBIfam" id="TIGR01730">
    <property type="entry name" value="RND_mfp"/>
    <property type="match status" value="1"/>
</dbReference>
<dbReference type="PANTHER" id="PTHR30097">
    <property type="entry name" value="CATION EFFLUX SYSTEM PROTEIN CUSB"/>
    <property type="match status" value="1"/>
</dbReference>
<gene>
    <name evidence="8" type="ORF">BN741_01055</name>
</gene>
<dbReference type="Gene3D" id="2.40.50.100">
    <property type="match status" value="1"/>
</dbReference>
<evidence type="ECO:0000256" key="4">
    <source>
        <dbReference type="SAM" id="MobiDB-lite"/>
    </source>
</evidence>
<protein>
    <submittedName>
        <fullName evidence="8">Efflux transporter RND family MFP subunit</fullName>
    </submittedName>
</protein>
<evidence type="ECO:0000259" key="7">
    <source>
        <dbReference type="Pfam" id="PF25975"/>
    </source>
</evidence>
<organism evidence="8">
    <name type="scientific">Leyella stercorea CAG:629</name>
    <dbReference type="NCBI Taxonomy" id="1263103"/>
    <lineage>
        <taxon>Bacteria</taxon>
        <taxon>Pseudomonadati</taxon>
        <taxon>Bacteroidota</taxon>
        <taxon>Bacteroidia</taxon>
        <taxon>Bacteroidales</taxon>
        <taxon>Prevotellaceae</taxon>
        <taxon>Leyella</taxon>
    </lineage>
</organism>
<reference evidence="8" key="1">
    <citation type="submission" date="2012-11" db="EMBL/GenBank/DDBJ databases">
        <title>Dependencies among metagenomic species, viruses, plasmids and units of genetic variation.</title>
        <authorList>
            <person name="Nielsen H.B."/>
            <person name="Almeida M."/>
            <person name="Juncker A.S."/>
            <person name="Rasmussen S."/>
            <person name="Li J."/>
            <person name="Sunagawa S."/>
            <person name="Plichta D."/>
            <person name="Gautier L."/>
            <person name="Le Chatelier E."/>
            <person name="Peletier E."/>
            <person name="Bonde I."/>
            <person name="Nielsen T."/>
            <person name="Manichanh C."/>
            <person name="Arumugam M."/>
            <person name="Batto J."/>
            <person name="Santos M.B.Q.D."/>
            <person name="Blom N."/>
            <person name="Borruel N."/>
            <person name="Burgdorf K.S."/>
            <person name="Boumezbeur F."/>
            <person name="Casellas F."/>
            <person name="Dore J."/>
            <person name="Guarner F."/>
            <person name="Hansen T."/>
            <person name="Hildebrand F."/>
            <person name="Kaas R.S."/>
            <person name="Kennedy S."/>
            <person name="Kristiansen K."/>
            <person name="Kultima J.R."/>
            <person name="Leonard P."/>
            <person name="Levenez F."/>
            <person name="Lund O."/>
            <person name="Moumen B."/>
            <person name="Le Paslier D."/>
            <person name="Pons N."/>
            <person name="Pedersen O."/>
            <person name="Prifti E."/>
            <person name="Qin J."/>
            <person name="Raes J."/>
            <person name="Tap J."/>
            <person name="Tims S."/>
            <person name="Ussery D.W."/>
            <person name="Yamada T."/>
            <person name="MetaHit consortium"/>
            <person name="Renault P."/>
            <person name="Sicheritz-Ponten T."/>
            <person name="Bork P."/>
            <person name="Wang J."/>
            <person name="Brunak S."/>
            <person name="Ehrlich S.D."/>
        </authorList>
    </citation>
    <scope>NUCLEOTIDE SEQUENCE [LARGE SCALE GENOMIC DNA]</scope>
</reference>
<dbReference type="AlphaFoldDB" id="R7GZW7"/>
<keyword evidence="5" id="KW-0732">Signal</keyword>
<accession>R7GZW7</accession>
<feature type="signal peptide" evidence="5">
    <location>
        <begin position="1"/>
        <end position="25"/>
    </location>
</feature>
<dbReference type="STRING" id="1263103.BN741_01055"/>
<dbReference type="GO" id="GO:0030313">
    <property type="term" value="C:cell envelope"/>
    <property type="evidence" value="ECO:0007669"/>
    <property type="project" value="TreeGrafter"/>
</dbReference>
<dbReference type="GO" id="GO:0022857">
    <property type="term" value="F:transmembrane transporter activity"/>
    <property type="evidence" value="ECO:0007669"/>
    <property type="project" value="InterPro"/>
</dbReference>